<dbReference type="RefSeq" id="WP_394608252.1">
    <property type="nucleotide sequence ID" value="NZ_JBIHSJ010000004.1"/>
</dbReference>
<keyword evidence="9" id="KW-1185">Reference proteome</keyword>
<evidence type="ECO:0000256" key="1">
    <source>
        <dbReference type="ARBA" id="ARBA00008857"/>
    </source>
</evidence>
<comment type="similarity">
    <text evidence="1">Belongs to the 'phage' integrase family.</text>
</comment>
<dbReference type="EMBL" id="JBIHSN010000003">
    <property type="protein sequence ID" value="MFH0266517.1"/>
    <property type="molecule type" value="Genomic_DNA"/>
</dbReference>
<dbReference type="SUPFAM" id="SSF56349">
    <property type="entry name" value="DNA breaking-rejoining enzymes"/>
    <property type="match status" value="1"/>
</dbReference>
<protein>
    <submittedName>
        <fullName evidence="8">Integron integrase</fullName>
    </submittedName>
</protein>
<dbReference type="Gene3D" id="1.10.150.130">
    <property type="match status" value="1"/>
</dbReference>
<evidence type="ECO:0000256" key="5">
    <source>
        <dbReference type="PROSITE-ProRule" id="PRU01248"/>
    </source>
</evidence>
<evidence type="ECO:0000256" key="3">
    <source>
        <dbReference type="ARBA" id="ARBA00023125"/>
    </source>
</evidence>
<dbReference type="Gene3D" id="1.10.443.10">
    <property type="entry name" value="Intergrase catalytic core"/>
    <property type="match status" value="1"/>
</dbReference>
<dbReference type="Pfam" id="PF13495">
    <property type="entry name" value="Phage_int_SAM_4"/>
    <property type="match status" value="1"/>
</dbReference>
<dbReference type="NCBIfam" id="TIGR02249">
    <property type="entry name" value="integrase_gron"/>
    <property type="match status" value="1"/>
</dbReference>
<proteinExistence type="inferred from homology"/>
<feature type="domain" description="Tyr recombinase" evidence="6">
    <location>
        <begin position="100"/>
        <end position="316"/>
    </location>
</feature>
<dbReference type="InterPro" id="IPR004107">
    <property type="entry name" value="Integrase_SAM-like_N"/>
</dbReference>
<keyword evidence="3 5" id="KW-0238">DNA-binding</keyword>
<comment type="caution">
    <text evidence="8">The sequence shown here is derived from an EMBL/GenBank/DDBJ whole genome shotgun (WGS) entry which is preliminary data.</text>
</comment>
<organism evidence="8 9">
    <name type="scientific">Vibrio rumoiensis</name>
    <dbReference type="NCBI Taxonomy" id="76258"/>
    <lineage>
        <taxon>Bacteria</taxon>
        <taxon>Pseudomonadati</taxon>
        <taxon>Pseudomonadota</taxon>
        <taxon>Gammaproteobacteria</taxon>
        <taxon>Vibrionales</taxon>
        <taxon>Vibrionaceae</taxon>
        <taxon>Vibrio</taxon>
    </lineage>
</organism>
<evidence type="ECO:0000313" key="9">
    <source>
        <dbReference type="Proteomes" id="UP001607151"/>
    </source>
</evidence>
<accession>A0ABW7IXY5</accession>
<evidence type="ECO:0000259" key="6">
    <source>
        <dbReference type="PROSITE" id="PS51898"/>
    </source>
</evidence>
<sequence length="316" mass="36825">MPSPFIESIRQEIRVRHYSLKTEKSYLFWIRQFIRYHNMNHPKDMSNSHIETFLSYLANERKVSSATQNQALCAIIFMYRHVLKVEIQDLRYSFTKKPKRMPTVLTHEEACLILDNLNGQYWLLCALLYGCGLRINEALGLRIKDLNFENQTIYIFRGKGAKDRYTLLPTVLITQLKNQIKVCLDLHKRDCEAGFGLTSLPSSLIKKYGNAAKDPFWQYLFPSTQRCLHPIDGYTCRHHLHESAFRKQLRAAVKKSDILKRVTAHTFRHSFATQLLQSGSDIRTVQELLGHSDVRTTELYTHVIGRKFGFTKSPLD</sequence>
<dbReference type="PANTHER" id="PTHR30349:SF64">
    <property type="entry name" value="PROPHAGE INTEGRASE INTD-RELATED"/>
    <property type="match status" value="1"/>
</dbReference>
<dbReference type="PROSITE" id="PS51900">
    <property type="entry name" value="CB"/>
    <property type="match status" value="1"/>
</dbReference>
<keyword evidence="2" id="KW-0229">DNA integration</keyword>
<dbReference type="PROSITE" id="PS51898">
    <property type="entry name" value="TYR_RECOMBINASE"/>
    <property type="match status" value="1"/>
</dbReference>
<dbReference type="Proteomes" id="UP001607151">
    <property type="component" value="Unassembled WGS sequence"/>
</dbReference>
<evidence type="ECO:0000256" key="4">
    <source>
        <dbReference type="ARBA" id="ARBA00023172"/>
    </source>
</evidence>
<gene>
    <name evidence="8" type="ORF">ACGRQ9_13800</name>
</gene>
<dbReference type="Pfam" id="PF00589">
    <property type="entry name" value="Phage_integrase"/>
    <property type="match status" value="1"/>
</dbReference>
<evidence type="ECO:0000256" key="2">
    <source>
        <dbReference type="ARBA" id="ARBA00022908"/>
    </source>
</evidence>
<dbReference type="InterPro" id="IPR011946">
    <property type="entry name" value="Integrase_integron-type"/>
</dbReference>
<feature type="domain" description="Core-binding (CB)" evidence="7">
    <location>
        <begin position="1"/>
        <end position="83"/>
    </location>
</feature>
<dbReference type="InterPro" id="IPR011010">
    <property type="entry name" value="DNA_brk_join_enz"/>
</dbReference>
<dbReference type="InterPro" id="IPR050090">
    <property type="entry name" value="Tyrosine_recombinase_XerCD"/>
</dbReference>
<dbReference type="PANTHER" id="PTHR30349">
    <property type="entry name" value="PHAGE INTEGRASE-RELATED"/>
    <property type="match status" value="1"/>
</dbReference>
<dbReference type="InterPro" id="IPR010998">
    <property type="entry name" value="Integrase_recombinase_N"/>
</dbReference>
<dbReference type="InterPro" id="IPR002104">
    <property type="entry name" value="Integrase_catalytic"/>
</dbReference>
<name>A0ABW7IXY5_9VIBR</name>
<reference evidence="8 9" key="1">
    <citation type="submission" date="2024-10" db="EMBL/GenBank/DDBJ databases">
        <authorList>
            <person name="Yibar A."/>
            <person name="Saticioglu I.B."/>
            <person name="Duman M."/>
            <person name="Ajmi N."/>
            <person name="Gurler F."/>
            <person name="Ay H."/>
            <person name="Onuk E."/>
            <person name="Guler S."/>
            <person name="Romalde J.L."/>
        </authorList>
    </citation>
    <scope>NUCLEOTIDE SEQUENCE [LARGE SCALE GENOMIC DNA]</scope>
    <source>
        <strain evidence="8 9">14-MA-B</strain>
    </source>
</reference>
<dbReference type="InterPro" id="IPR013762">
    <property type="entry name" value="Integrase-like_cat_sf"/>
</dbReference>
<evidence type="ECO:0000259" key="7">
    <source>
        <dbReference type="PROSITE" id="PS51900"/>
    </source>
</evidence>
<dbReference type="InterPro" id="IPR044068">
    <property type="entry name" value="CB"/>
</dbReference>
<evidence type="ECO:0000313" key="8">
    <source>
        <dbReference type="EMBL" id="MFH0266517.1"/>
    </source>
</evidence>
<keyword evidence="4" id="KW-0233">DNA recombination</keyword>